<evidence type="ECO:0000256" key="2">
    <source>
        <dbReference type="ARBA" id="ARBA00023292"/>
    </source>
</evidence>
<dbReference type="EMBL" id="DS469533">
    <property type="protein sequence ID" value="EDO45681.1"/>
    <property type="molecule type" value="Genomic_DNA"/>
</dbReference>
<evidence type="ECO:0008006" key="5">
    <source>
        <dbReference type="Google" id="ProtNLM"/>
    </source>
</evidence>
<dbReference type="AlphaFoldDB" id="A7RS42"/>
<dbReference type="Proteomes" id="UP000001593">
    <property type="component" value="Unassembled WGS sequence"/>
</dbReference>
<dbReference type="PANTHER" id="PTHR10574:SF406">
    <property type="entry name" value="LAMININ SUBUNIT ALPHA 5"/>
    <property type="match status" value="1"/>
</dbReference>
<dbReference type="PhylomeDB" id="A7RS42"/>
<dbReference type="InterPro" id="IPR002049">
    <property type="entry name" value="LE_dom"/>
</dbReference>
<dbReference type="KEGG" id="nve:5517802"/>
<gene>
    <name evidence="3" type="ORF">NEMVEDRAFT_v1g91344</name>
</gene>
<dbReference type="CDD" id="cd00055">
    <property type="entry name" value="EGF_Lam"/>
    <property type="match status" value="1"/>
</dbReference>
<sequence length="76" mass="8418">HYTVREIEVLGYCDCHGHADGSQCPLNDTTNQRECQCLGNTCGASCDMCCPLYNQILWTAGSTAPWINDESSKCER</sequence>
<reference evidence="3 4" key="1">
    <citation type="journal article" date="2007" name="Science">
        <title>Sea anemone genome reveals ancestral eumetazoan gene repertoire and genomic organization.</title>
        <authorList>
            <person name="Putnam N.H."/>
            <person name="Srivastava M."/>
            <person name="Hellsten U."/>
            <person name="Dirks B."/>
            <person name="Chapman J."/>
            <person name="Salamov A."/>
            <person name="Terry A."/>
            <person name="Shapiro H."/>
            <person name="Lindquist E."/>
            <person name="Kapitonov V.V."/>
            <person name="Jurka J."/>
            <person name="Genikhovich G."/>
            <person name="Grigoriev I.V."/>
            <person name="Lucas S.M."/>
            <person name="Steele R.E."/>
            <person name="Finnerty J.R."/>
            <person name="Technau U."/>
            <person name="Martindale M.Q."/>
            <person name="Rokhsar D.S."/>
        </authorList>
    </citation>
    <scope>NUCLEOTIDE SEQUENCE [LARGE SCALE GENOMIC DNA]</scope>
    <source>
        <strain evidence="4">CH2 X CH6</strain>
    </source>
</reference>
<dbReference type="SUPFAM" id="SSF57196">
    <property type="entry name" value="EGF/Laminin"/>
    <property type="match status" value="1"/>
</dbReference>
<dbReference type="InParanoid" id="A7RS42"/>
<evidence type="ECO:0000313" key="4">
    <source>
        <dbReference type="Proteomes" id="UP000001593"/>
    </source>
</evidence>
<dbReference type="Gene3D" id="2.10.25.10">
    <property type="entry name" value="Laminin"/>
    <property type="match status" value="1"/>
</dbReference>
<dbReference type="InterPro" id="IPR050440">
    <property type="entry name" value="Laminin/Netrin_ECM"/>
</dbReference>
<keyword evidence="4" id="KW-1185">Reference proteome</keyword>
<evidence type="ECO:0000256" key="1">
    <source>
        <dbReference type="ARBA" id="ARBA00023157"/>
    </source>
</evidence>
<dbReference type="eggNOG" id="KOG1836">
    <property type="taxonomic scope" value="Eukaryota"/>
</dbReference>
<organism evidence="3 4">
    <name type="scientific">Nematostella vectensis</name>
    <name type="common">Starlet sea anemone</name>
    <dbReference type="NCBI Taxonomy" id="45351"/>
    <lineage>
        <taxon>Eukaryota</taxon>
        <taxon>Metazoa</taxon>
        <taxon>Cnidaria</taxon>
        <taxon>Anthozoa</taxon>
        <taxon>Hexacorallia</taxon>
        <taxon>Actiniaria</taxon>
        <taxon>Edwardsiidae</taxon>
        <taxon>Nematostella</taxon>
    </lineage>
</organism>
<feature type="non-terminal residue" evidence="3">
    <location>
        <position position="1"/>
    </location>
</feature>
<name>A7RS42_NEMVE</name>
<keyword evidence="1" id="KW-1015">Disulfide bond</keyword>
<evidence type="ECO:0000313" key="3">
    <source>
        <dbReference type="EMBL" id="EDO45681.1"/>
    </source>
</evidence>
<dbReference type="PANTHER" id="PTHR10574">
    <property type="entry name" value="NETRIN/LAMININ-RELATED"/>
    <property type="match status" value="1"/>
</dbReference>
<accession>A7RS42</accession>
<proteinExistence type="predicted"/>
<dbReference type="HOGENOM" id="CLU_2661627_0_0_1"/>
<protein>
    <recommendedName>
        <fullName evidence="5">Laminin EGF-like domain-containing protein</fullName>
    </recommendedName>
</protein>
<keyword evidence="2" id="KW-0424">Laminin EGF-like domain</keyword>